<dbReference type="PANTHER" id="PTHR46502:SF1">
    <property type="entry name" value="OS02G0640000 PROTEIN"/>
    <property type="match status" value="1"/>
</dbReference>
<dbReference type="InterPro" id="IPR000008">
    <property type="entry name" value="C2_dom"/>
</dbReference>
<gene>
    <name evidence="5" type="ORF">OsI_08227</name>
</gene>
<evidence type="ECO:0000256" key="2">
    <source>
        <dbReference type="ARBA" id="ARBA00022837"/>
    </source>
</evidence>
<dbReference type="SMART" id="SM00239">
    <property type="entry name" value="C2"/>
    <property type="match status" value="1"/>
</dbReference>
<keyword evidence="1" id="KW-0479">Metal-binding</keyword>
<accession>B8AG43</accession>
<dbReference type="PROSITE" id="PS50004">
    <property type="entry name" value="C2"/>
    <property type="match status" value="1"/>
</dbReference>
<evidence type="ECO:0000259" key="4">
    <source>
        <dbReference type="PROSITE" id="PS50004"/>
    </source>
</evidence>
<evidence type="ECO:0000256" key="1">
    <source>
        <dbReference type="ARBA" id="ARBA00022723"/>
    </source>
</evidence>
<dbReference type="Proteomes" id="UP000007015">
    <property type="component" value="Chromosome 2"/>
</dbReference>
<dbReference type="GO" id="GO:0046872">
    <property type="term" value="F:metal ion binding"/>
    <property type="evidence" value="ECO:0007669"/>
    <property type="project" value="UniProtKB-KW"/>
</dbReference>
<feature type="region of interest" description="Disordered" evidence="3">
    <location>
        <begin position="79"/>
        <end position="98"/>
    </location>
</feature>
<evidence type="ECO:0000313" key="5">
    <source>
        <dbReference type="EMBL" id="EEC73678.1"/>
    </source>
</evidence>
<proteinExistence type="predicted"/>
<dbReference type="AlphaFoldDB" id="B8AG43"/>
<feature type="compositionally biased region" description="Basic and acidic residues" evidence="3">
    <location>
        <begin position="7"/>
        <end position="17"/>
    </location>
</feature>
<dbReference type="Pfam" id="PF00168">
    <property type="entry name" value="C2"/>
    <property type="match status" value="2"/>
</dbReference>
<feature type="domain" description="C2" evidence="4">
    <location>
        <begin position="85"/>
        <end position="233"/>
    </location>
</feature>
<dbReference type="Gramene" id="BGIOSGA008693-TA">
    <property type="protein sequence ID" value="BGIOSGA008693-PA"/>
    <property type="gene ID" value="BGIOSGA008693"/>
</dbReference>
<dbReference type="SUPFAM" id="SSF49562">
    <property type="entry name" value="C2 domain (Calcium/lipid-binding domain, CaLB)"/>
    <property type="match status" value="1"/>
</dbReference>
<dbReference type="HOGENOM" id="CLU_1148725_0_0_1"/>
<evidence type="ECO:0000313" key="6">
    <source>
        <dbReference type="Proteomes" id="UP000007015"/>
    </source>
</evidence>
<feature type="region of interest" description="Disordered" evidence="3">
    <location>
        <begin position="1"/>
        <end position="68"/>
    </location>
</feature>
<reference evidence="5 6" key="1">
    <citation type="journal article" date="2005" name="PLoS Biol.">
        <title>The genomes of Oryza sativa: a history of duplications.</title>
        <authorList>
            <person name="Yu J."/>
            <person name="Wang J."/>
            <person name="Lin W."/>
            <person name="Li S."/>
            <person name="Li H."/>
            <person name="Zhou J."/>
            <person name="Ni P."/>
            <person name="Dong W."/>
            <person name="Hu S."/>
            <person name="Zeng C."/>
            <person name="Zhang J."/>
            <person name="Zhang Y."/>
            <person name="Li R."/>
            <person name="Xu Z."/>
            <person name="Li S."/>
            <person name="Li X."/>
            <person name="Zheng H."/>
            <person name="Cong L."/>
            <person name="Lin L."/>
            <person name="Yin J."/>
            <person name="Geng J."/>
            <person name="Li G."/>
            <person name="Shi J."/>
            <person name="Liu J."/>
            <person name="Lv H."/>
            <person name="Li J."/>
            <person name="Wang J."/>
            <person name="Deng Y."/>
            <person name="Ran L."/>
            <person name="Shi X."/>
            <person name="Wang X."/>
            <person name="Wu Q."/>
            <person name="Li C."/>
            <person name="Ren X."/>
            <person name="Wang J."/>
            <person name="Wang X."/>
            <person name="Li D."/>
            <person name="Liu D."/>
            <person name="Zhang X."/>
            <person name="Ji Z."/>
            <person name="Zhao W."/>
            <person name="Sun Y."/>
            <person name="Zhang Z."/>
            <person name="Bao J."/>
            <person name="Han Y."/>
            <person name="Dong L."/>
            <person name="Ji J."/>
            <person name="Chen P."/>
            <person name="Wu S."/>
            <person name="Liu J."/>
            <person name="Xiao Y."/>
            <person name="Bu D."/>
            <person name="Tan J."/>
            <person name="Yang L."/>
            <person name="Ye C."/>
            <person name="Zhang J."/>
            <person name="Xu J."/>
            <person name="Zhou Y."/>
            <person name="Yu Y."/>
            <person name="Zhang B."/>
            <person name="Zhuang S."/>
            <person name="Wei H."/>
            <person name="Liu B."/>
            <person name="Lei M."/>
            <person name="Yu H."/>
            <person name="Li Y."/>
            <person name="Xu H."/>
            <person name="Wei S."/>
            <person name="He X."/>
            <person name="Fang L."/>
            <person name="Zhang Z."/>
            <person name="Zhang Y."/>
            <person name="Huang X."/>
            <person name="Su Z."/>
            <person name="Tong W."/>
            <person name="Li J."/>
            <person name="Tong Z."/>
            <person name="Li S."/>
            <person name="Ye J."/>
            <person name="Wang L."/>
            <person name="Fang L."/>
            <person name="Lei T."/>
            <person name="Chen C."/>
            <person name="Chen H."/>
            <person name="Xu Z."/>
            <person name="Li H."/>
            <person name="Huang H."/>
            <person name="Zhang F."/>
            <person name="Xu H."/>
            <person name="Li N."/>
            <person name="Zhao C."/>
            <person name="Li S."/>
            <person name="Dong L."/>
            <person name="Huang Y."/>
            <person name="Li L."/>
            <person name="Xi Y."/>
            <person name="Qi Q."/>
            <person name="Li W."/>
            <person name="Zhang B."/>
            <person name="Hu W."/>
            <person name="Zhang Y."/>
            <person name="Tian X."/>
            <person name="Jiao Y."/>
            <person name="Liang X."/>
            <person name="Jin J."/>
            <person name="Gao L."/>
            <person name="Zheng W."/>
            <person name="Hao B."/>
            <person name="Liu S."/>
            <person name="Wang W."/>
            <person name="Yuan L."/>
            <person name="Cao M."/>
            <person name="McDermott J."/>
            <person name="Samudrala R."/>
            <person name="Wang J."/>
            <person name="Wong G.K."/>
            <person name="Yang H."/>
        </authorList>
    </citation>
    <scope>NUCLEOTIDE SEQUENCE [LARGE SCALE GENOMIC DNA]</scope>
    <source>
        <strain evidence="6">cv. 93-11</strain>
    </source>
</reference>
<evidence type="ECO:0000256" key="3">
    <source>
        <dbReference type="SAM" id="MobiDB-lite"/>
    </source>
</evidence>
<name>B8AG43_ORYSI</name>
<keyword evidence="6" id="KW-1185">Reference proteome</keyword>
<dbReference type="EMBL" id="CM000127">
    <property type="protein sequence ID" value="EEC73678.1"/>
    <property type="molecule type" value="Genomic_DNA"/>
</dbReference>
<organism evidence="5 6">
    <name type="scientific">Oryza sativa subsp. indica</name>
    <name type="common">Rice</name>
    <dbReference type="NCBI Taxonomy" id="39946"/>
    <lineage>
        <taxon>Eukaryota</taxon>
        <taxon>Viridiplantae</taxon>
        <taxon>Streptophyta</taxon>
        <taxon>Embryophyta</taxon>
        <taxon>Tracheophyta</taxon>
        <taxon>Spermatophyta</taxon>
        <taxon>Magnoliopsida</taxon>
        <taxon>Liliopsida</taxon>
        <taxon>Poales</taxon>
        <taxon>Poaceae</taxon>
        <taxon>BOP clade</taxon>
        <taxon>Oryzoideae</taxon>
        <taxon>Oryzeae</taxon>
        <taxon>Oryzinae</taxon>
        <taxon>Oryza</taxon>
        <taxon>Oryza sativa</taxon>
    </lineage>
</organism>
<dbReference type="InterPro" id="IPR035892">
    <property type="entry name" value="C2_domain_sf"/>
</dbReference>
<dbReference type="PANTHER" id="PTHR46502">
    <property type="entry name" value="C2 DOMAIN-CONTAINING"/>
    <property type="match status" value="1"/>
</dbReference>
<keyword evidence="2" id="KW-0106">Calcium</keyword>
<dbReference type="OMA" id="ISAPAYH"/>
<dbReference type="Gene3D" id="2.60.40.150">
    <property type="entry name" value="C2 domain"/>
    <property type="match status" value="1"/>
</dbReference>
<sequence>MCAGAREAAREKADGHPCHAPPPSSSCGGETERRGGAPRTPASEASSQPRISLRAASHEPPSEIRISAPAYHRSGNEAACSGAARQGGRREEKEEEEEMVHGTLEVLLVGAKGLENTDYLCNMDPYAILKCRSQEQRSSIASVLWCIADEWNDLTVKIIPKECIAMCNFCYVDCGKGSNPEWNENFVFTVSDKATELLIKLLDSDTGSADDFVGEATIPLEAVYTEGSIPPTLYNVVKDEHYCGEIKVGLTFTPEDVRQRGLPEDFGGWKQSR</sequence>
<protein>
    <recommendedName>
        <fullName evidence="4">C2 domain-containing protein</fullName>
    </recommendedName>
</protein>